<keyword evidence="2" id="KW-1185">Reference proteome</keyword>
<dbReference type="Proteomes" id="UP000625711">
    <property type="component" value="Unassembled WGS sequence"/>
</dbReference>
<gene>
    <name evidence="1" type="ORF">GWI33_014516</name>
</gene>
<name>A0A834M6U2_RHYFE</name>
<accession>A0A834M6U2</accession>
<proteinExistence type="predicted"/>
<comment type="caution">
    <text evidence="1">The sequence shown here is derived from an EMBL/GenBank/DDBJ whole genome shotgun (WGS) entry which is preliminary data.</text>
</comment>
<sequence>MLELAKKREESHLFRPIRMSKGDLDIPEITEKEQACNRCSKKHYGKECGSANIRFINCERSGLKDQQTIRCSVYITAAQRYCNRLLSPVFSHPPPLGRRPGDEPLNR</sequence>
<reference evidence="1" key="1">
    <citation type="submission" date="2020-08" db="EMBL/GenBank/DDBJ databases">
        <title>Genome sequencing and assembly of the red palm weevil Rhynchophorus ferrugineus.</title>
        <authorList>
            <person name="Dias G.B."/>
            <person name="Bergman C.M."/>
            <person name="Manee M."/>
        </authorList>
    </citation>
    <scope>NUCLEOTIDE SEQUENCE</scope>
    <source>
        <strain evidence="1">AA-2017</strain>
        <tissue evidence="1">Whole larva</tissue>
    </source>
</reference>
<organism evidence="1 2">
    <name type="scientific">Rhynchophorus ferrugineus</name>
    <name type="common">Red palm weevil</name>
    <name type="synonym">Curculio ferrugineus</name>
    <dbReference type="NCBI Taxonomy" id="354439"/>
    <lineage>
        <taxon>Eukaryota</taxon>
        <taxon>Metazoa</taxon>
        <taxon>Ecdysozoa</taxon>
        <taxon>Arthropoda</taxon>
        <taxon>Hexapoda</taxon>
        <taxon>Insecta</taxon>
        <taxon>Pterygota</taxon>
        <taxon>Neoptera</taxon>
        <taxon>Endopterygota</taxon>
        <taxon>Coleoptera</taxon>
        <taxon>Polyphaga</taxon>
        <taxon>Cucujiformia</taxon>
        <taxon>Curculionidae</taxon>
        <taxon>Dryophthorinae</taxon>
        <taxon>Rhynchophorus</taxon>
    </lineage>
</organism>
<evidence type="ECO:0000313" key="1">
    <source>
        <dbReference type="EMBL" id="KAF7272728.1"/>
    </source>
</evidence>
<protein>
    <submittedName>
        <fullName evidence="1">Uncharacterized protein</fullName>
    </submittedName>
</protein>
<evidence type="ECO:0000313" key="2">
    <source>
        <dbReference type="Proteomes" id="UP000625711"/>
    </source>
</evidence>
<dbReference type="EMBL" id="JAACXV010013718">
    <property type="protein sequence ID" value="KAF7272728.1"/>
    <property type="molecule type" value="Genomic_DNA"/>
</dbReference>
<dbReference type="AlphaFoldDB" id="A0A834M6U2"/>